<dbReference type="InterPro" id="IPR006204">
    <property type="entry name" value="GHMP_kinase_N_dom"/>
</dbReference>
<dbReference type="Gene3D" id="3.30.70.890">
    <property type="entry name" value="GHMP kinase, C-terminal domain"/>
    <property type="match status" value="1"/>
</dbReference>
<dbReference type="GO" id="GO:0050515">
    <property type="term" value="F:4-(cytidine 5'-diphospho)-2-C-methyl-D-erythritol kinase activity"/>
    <property type="evidence" value="ECO:0007669"/>
    <property type="project" value="UniProtKB-UniRule"/>
</dbReference>
<dbReference type="PANTHER" id="PTHR43527:SF2">
    <property type="entry name" value="4-DIPHOSPHOCYTIDYL-2-C-METHYL-D-ERYTHRITOL KINASE, CHLOROPLASTIC"/>
    <property type="match status" value="1"/>
</dbReference>
<keyword evidence="5 9" id="KW-0547">Nucleotide-binding</keyword>
<evidence type="ECO:0000256" key="6">
    <source>
        <dbReference type="ARBA" id="ARBA00022777"/>
    </source>
</evidence>
<dbReference type="SUPFAM" id="SSF54211">
    <property type="entry name" value="Ribosomal protein S5 domain 2-like"/>
    <property type="match status" value="1"/>
</dbReference>
<dbReference type="EMBL" id="CP036264">
    <property type="protein sequence ID" value="QEF96028.1"/>
    <property type="molecule type" value="Genomic_DNA"/>
</dbReference>
<dbReference type="Pfam" id="PF00288">
    <property type="entry name" value="GHMP_kinases_N"/>
    <property type="match status" value="1"/>
</dbReference>
<dbReference type="GO" id="GO:0016114">
    <property type="term" value="P:terpenoid biosynthetic process"/>
    <property type="evidence" value="ECO:0007669"/>
    <property type="project" value="InterPro"/>
</dbReference>
<comment type="similarity">
    <text evidence="1 9">Belongs to the GHMP kinase family. IspE subfamily.</text>
</comment>
<evidence type="ECO:0000256" key="9">
    <source>
        <dbReference type="HAMAP-Rule" id="MF_00061"/>
    </source>
</evidence>
<keyword evidence="9" id="KW-0414">Isoprene biosynthesis</keyword>
<sequence length="325" mass="34741">MTVVRTSPPAKLNLFLEIPARRDDGYHEIDTVMVAIDWRDELEIEPIPQGRIELTASWLPSVESIAGELGLDTSDGRVPELLRIPTDGSNLVVRALDAFRATFGVKTGFRVRLGKRIPAGAGMGGASSDAAHAISCAAQIHQIDNSSRVLHEIAASIGSDVPFFLGGGGPESAVAARATGRGERLLPLQICPLIHFVVAYPSVSLSTAGVYAQLNVPQHPVGSASFLQAMDREDRESMGRAMMNRLSEPALKILPQLSELLESLWQCGLQPCQLTGSGSACFGIAKDAEQAKDIVKRLKTELQPGVLLRVARTVPAATPIEIEPS</sequence>
<evidence type="ECO:0000256" key="7">
    <source>
        <dbReference type="ARBA" id="ARBA00022840"/>
    </source>
</evidence>
<dbReference type="RefSeq" id="WP_147865907.1">
    <property type="nucleotide sequence ID" value="NZ_CP036264.1"/>
</dbReference>
<dbReference type="InterPro" id="IPR014721">
    <property type="entry name" value="Ribsml_uS5_D2-typ_fold_subgr"/>
</dbReference>
<dbReference type="InterPro" id="IPR013750">
    <property type="entry name" value="GHMP_kinase_C_dom"/>
</dbReference>
<organism evidence="12 13">
    <name type="scientific">Stieleria maiorica</name>
    <dbReference type="NCBI Taxonomy" id="2795974"/>
    <lineage>
        <taxon>Bacteria</taxon>
        <taxon>Pseudomonadati</taxon>
        <taxon>Planctomycetota</taxon>
        <taxon>Planctomycetia</taxon>
        <taxon>Pirellulales</taxon>
        <taxon>Pirellulaceae</taxon>
        <taxon>Stieleria</taxon>
    </lineage>
</organism>
<dbReference type="Pfam" id="PF08544">
    <property type="entry name" value="GHMP_kinases_C"/>
    <property type="match status" value="1"/>
</dbReference>
<evidence type="ECO:0000313" key="13">
    <source>
        <dbReference type="Proteomes" id="UP000321353"/>
    </source>
</evidence>
<feature type="domain" description="GHMP kinase C-terminal" evidence="11">
    <location>
        <begin position="227"/>
        <end position="300"/>
    </location>
</feature>
<proteinExistence type="inferred from homology"/>
<evidence type="ECO:0000256" key="8">
    <source>
        <dbReference type="ARBA" id="ARBA00032554"/>
    </source>
</evidence>
<gene>
    <name evidence="9 12" type="primary">ispE</name>
    <name evidence="12" type="ORF">Mal15_00540</name>
</gene>
<evidence type="ECO:0000256" key="5">
    <source>
        <dbReference type="ARBA" id="ARBA00022741"/>
    </source>
</evidence>
<dbReference type="InterPro" id="IPR004424">
    <property type="entry name" value="IspE"/>
</dbReference>
<feature type="domain" description="GHMP kinase N-terminal" evidence="10">
    <location>
        <begin position="90"/>
        <end position="168"/>
    </location>
</feature>
<dbReference type="GO" id="GO:0005524">
    <property type="term" value="F:ATP binding"/>
    <property type="evidence" value="ECO:0007669"/>
    <property type="project" value="UniProtKB-UniRule"/>
</dbReference>
<dbReference type="PANTHER" id="PTHR43527">
    <property type="entry name" value="4-DIPHOSPHOCYTIDYL-2-C-METHYL-D-ERYTHRITOL KINASE, CHLOROPLASTIC"/>
    <property type="match status" value="1"/>
</dbReference>
<dbReference type="UniPathway" id="UPA00056">
    <property type="reaction ID" value="UER00094"/>
</dbReference>
<dbReference type="Proteomes" id="UP000321353">
    <property type="component" value="Chromosome"/>
</dbReference>
<evidence type="ECO:0000256" key="3">
    <source>
        <dbReference type="ARBA" id="ARBA00017473"/>
    </source>
</evidence>
<evidence type="ECO:0000256" key="2">
    <source>
        <dbReference type="ARBA" id="ARBA00012052"/>
    </source>
</evidence>
<dbReference type="SUPFAM" id="SSF55060">
    <property type="entry name" value="GHMP Kinase, C-terminal domain"/>
    <property type="match status" value="1"/>
</dbReference>
<evidence type="ECO:0000256" key="1">
    <source>
        <dbReference type="ARBA" id="ARBA00009684"/>
    </source>
</evidence>
<protein>
    <recommendedName>
        <fullName evidence="3 9">4-diphosphocytidyl-2-C-methyl-D-erythritol kinase</fullName>
        <shortName evidence="9">CMK</shortName>
        <ecNumber evidence="2 9">2.7.1.148</ecNumber>
    </recommendedName>
    <alternativeName>
        <fullName evidence="8 9">4-(cytidine-5'-diphospho)-2-C-methyl-D-erythritol kinase</fullName>
    </alternativeName>
</protein>
<name>A0A5B9M480_9BACT</name>
<evidence type="ECO:0000259" key="11">
    <source>
        <dbReference type="Pfam" id="PF08544"/>
    </source>
</evidence>
<evidence type="ECO:0000256" key="4">
    <source>
        <dbReference type="ARBA" id="ARBA00022679"/>
    </source>
</evidence>
<keyword evidence="7 9" id="KW-0067">ATP-binding</keyword>
<comment type="catalytic activity">
    <reaction evidence="9">
        <text>4-CDP-2-C-methyl-D-erythritol + ATP = 4-CDP-2-C-methyl-D-erythritol 2-phosphate + ADP + H(+)</text>
        <dbReference type="Rhea" id="RHEA:18437"/>
        <dbReference type="ChEBI" id="CHEBI:15378"/>
        <dbReference type="ChEBI" id="CHEBI:30616"/>
        <dbReference type="ChEBI" id="CHEBI:57823"/>
        <dbReference type="ChEBI" id="CHEBI:57919"/>
        <dbReference type="ChEBI" id="CHEBI:456216"/>
        <dbReference type="EC" id="2.7.1.148"/>
    </reaction>
</comment>
<evidence type="ECO:0000313" key="12">
    <source>
        <dbReference type="EMBL" id="QEF96028.1"/>
    </source>
</evidence>
<accession>A0A5B9M480</accession>
<keyword evidence="4 9" id="KW-0808">Transferase</keyword>
<comment type="function">
    <text evidence="9">Catalyzes the phosphorylation of the position 2 hydroxy group of 4-diphosphocytidyl-2C-methyl-D-erythritol.</text>
</comment>
<dbReference type="InterPro" id="IPR020568">
    <property type="entry name" value="Ribosomal_Su5_D2-typ_SF"/>
</dbReference>
<dbReference type="GO" id="GO:0019288">
    <property type="term" value="P:isopentenyl diphosphate biosynthetic process, methylerythritol 4-phosphate pathway"/>
    <property type="evidence" value="ECO:0007669"/>
    <property type="project" value="UniProtKB-UniRule"/>
</dbReference>
<evidence type="ECO:0000259" key="10">
    <source>
        <dbReference type="Pfam" id="PF00288"/>
    </source>
</evidence>
<keyword evidence="13" id="KW-1185">Reference proteome</keyword>
<feature type="active site" evidence="9">
    <location>
        <position position="11"/>
    </location>
</feature>
<feature type="active site" evidence="9">
    <location>
        <position position="160"/>
    </location>
</feature>
<dbReference type="Gene3D" id="3.30.230.10">
    <property type="match status" value="1"/>
</dbReference>
<dbReference type="HAMAP" id="MF_00061">
    <property type="entry name" value="IspE"/>
    <property type="match status" value="1"/>
</dbReference>
<dbReference type="EC" id="2.7.1.148" evidence="2 9"/>
<keyword evidence="6 9" id="KW-0418">Kinase</keyword>
<dbReference type="AlphaFoldDB" id="A0A5B9M480"/>
<dbReference type="InterPro" id="IPR036554">
    <property type="entry name" value="GHMP_kinase_C_sf"/>
</dbReference>
<dbReference type="KEGG" id="smam:Mal15_00540"/>
<comment type="pathway">
    <text evidence="9">Isoprenoid biosynthesis; isopentenyl diphosphate biosynthesis via DXP pathway; isopentenyl diphosphate from 1-deoxy-D-xylulose 5-phosphate: step 3/6.</text>
</comment>
<reference evidence="12 13" key="1">
    <citation type="submission" date="2019-02" db="EMBL/GenBank/DDBJ databases">
        <title>Planctomycetal bacteria perform biofilm scaping via a novel small molecule.</title>
        <authorList>
            <person name="Jeske O."/>
            <person name="Boedeker C."/>
            <person name="Wiegand S."/>
            <person name="Breitling P."/>
            <person name="Kallscheuer N."/>
            <person name="Jogler M."/>
            <person name="Rohde M."/>
            <person name="Petersen J."/>
            <person name="Medema M.H."/>
            <person name="Surup F."/>
            <person name="Jogler C."/>
        </authorList>
    </citation>
    <scope>NUCLEOTIDE SEQUENCE [LARGE SCALE GENOMIC DNA]</scope>
    <source>
        <strain evidence="12 13">Mal15</strain>
    </source>
</reference>
<feature type="binding site" evidence="9">
    <location>
        <begin position="118"/>
        <end position="128"/>
    </location>
    <ligand>
        <name>ATP</name>
        <dbReference type="ChEBI" id="CHEBI:30616"/>
    </ligand>
</feature>
<dbReference type="PIRSF" id="PIRSF010376">
    <property type="entry name" value="IspE"/>
    <property type="match status" value="1"/>
</dbReference>